<sequence>MGKKKEEKRSLLADADDDDGDDSEPENGFGTLKDAMVNVDDDDDGDTDAFTSQTFTGSFDDDDDIDDNIGESFRSTSSSNGGGGDSNHSKRMSRTRTSQRRSMRNLTQSPGGLSSSGRSTRRCDRTRQDRNKSPGAISRKSATASPGTLTRKSATTSPGALSRHSINGPRGASNSPHHLRRGPRSRRRSMEANDSPNNDNSAHSCGIEKGSGSQRSSSRRSKMGSNAMGTSMRMLYSGHASADELTTPDLDDHESDHQEFAEDNIASSDDDGDHDAEVVLDELADLEGLIQAAKIK</sequence>
<feature type="compositionally biased region" description="Low complexity" evidence="1">
    <location>
        <begin position="70"/>
        <end position="79"/>
    </location>
</feature>
<gene>
    <name evidence="2" type="ORF">CYCCA115_LOCUS5590</name>
</gene>
<feature type="compositionally biased region" description="Basic residues" evidence="1">
    <location>
        <begin position="89"/>
        <end position="103"/>
    </location>
</feature>
<feature type="compositionally biased region" description="Low complexity" evidence="1">
    <location>
        <begin position="109"/>
        <end position="118"/>
    </location>
</feature>
<evidence type="ECO:0000313" key="2">
    <source>
        <dbReference type="EMBL" id="CAJ1937283.1"/>
    </source>
</evidence>
<keyword evidence="3" id="KW-1185">Reference proteome</keyword>
<organism evidence="2 3">
    <name type="scientific">Cylindrotheca closterium</name>
    <dbReference type="NCBI Taxonomy" id="2856"/>
    <lineage>
        <taxon>Eukaryota</taxon>
        <taxon>Sar</taxon>
        <taxon>Stramenopiles</taxon>
        <taxon>Ochrophyta</taxon>
        <taxon>Bacillariophyta</taxon>
        <taxon>Bacillariophyceae</taxon>
        <taxon>Bacillariophycidae</taxon>
        <taxon>Bacillariales</taxon>
        <taxon>Bacillariaceae</taxon>
        <taxon>Cylindrotheca</taxon>
    </lineage>
</organism>
<name>A0AAD2CN69_9STRA</name>
<feature type="compositionally biased region" description="Acidic residues" evidence="1">
    <location>
        <begin position="14"/>
        <end position="25"/>
    </location>
</feature>
<protein>
    <submittedName>
        <fullName evidence="2">Uncharacterized protein</fullName>
    </submittedName>
</protein>
<dbReference type="Proteomes" id="UP001295423">
    <property type="component" value="Unassembled WGS sequence"/>
</dbReference>
<evidence type="ECO:0000313" key="3">
    <source>
        <dbReference type="Proteomes" id="UP001295423"/>
    </source>
</evidence>
<comment type="caution">
    <text evidence="2">The sequence shown here is derived from an EMBL/GenBank/DDBJ whole genome shotgun (WGS) entry which is preliminary data.</text>
</comment>
<feature type="compositionally biased region" description="Basic and acidic residues" evidence="1">
    <location>
        <begin position="121"/>
        <end position="132"/>
    </location>
</feature>
<accession>A0AAD2CN69</accession>
<feature type="compositionally biased region" description="Basic and acidic residues" evidence="1">
    <location>
        <begin position="1"/>
        <end position="11"/>
    </location>
</feature>
<evidence type="ECO:0000256" key="1">
    <source>
        <dbReference type="SAM" id="MobiDB-lite"/>
    </source>
</evidence>
<feature type="region of interest" description="Disordered" evidence="1">
    <location>
        <begin position="1"/>
        <end position="273"/>
    </location>
</feature>
<feature type="compositionally biased region" description="Polar residues" evidence="1">
    <location>
        <begin position="192"/>
        <end position="203"/>
    </location>
</feature>
<reference evidence="2" key="1">
    <citation type="submission" date="2023-08" db="EMBL/GenBank/DDBJ databases">
        <authorList>
            <person name="Audoor S."/>
            <person name="Bilcke G."/>
        </authorList>
    </citation>
    <scope>NUCLEOTIDE SEQUENCE</scope>
</reference>
<feature type="compositionally biased region" description="Acidic residues" evidence="1">
    <location>
        <begin position="59"/>
        <end position="69"/>
    </location>
</feature>
<proteinExistence type="predicted"/>
<feature type="compositionally biased region" description="Polar residues" evidence="1">
    <location>
        <begin position="140"/>
        <end position="159"/>
    </location>
</feature>
<dbReference type="EMBL" id="CAKOGP040000624">
    <property type="protein sequence ID" value="CAJ1937283.1"/>
    <property type="molecule type" value="Genomic_DNA"/>
</dbReference>
<feature type="compositionally biased region" description="Basic residues" evidence="1">
    <location>
        <begin position="177"/>
        <end position="187"/>
    </location>
</feature>
<dbReference type="AlphaFoldDB" id="A0AAD2CN69"/>